<gene>
    <name evidence="1" type="ORF">S03H2_23612</name>
</gene>
<dbReference type="EMBL" id="BARU01012936">
    <property type="protein sequence ID" value="GAH31922.1"/>
    <property type="molecule type" value="Genomic_DNA"/>
</dbReference>
<dbReference type="AlphaFoldDB" id="X1EH45"/>
<proteinExistence type="predicted"/>
<sequence length="47" mass="5241">GHWSQFIKGQKSRKMVQKLFAEGRLTGDLSKLRGDPLLGSSKKPVDD</sequence>
<accession>X1EH45</accession>
<evidence type="ECO:0000313" key="1">
    <source>
        <dbReference type="EMBL" id="GAH31922.1"/>
    </source>
</evidence>
<comment type="caution">
    <text evidence="1">The sequence shown here is derived from an EMBL/GenBank/DDBJ whole genome shotgun (WGS) entry which is preliminary data.</text>
</comment>
<name>X1EH45_9ZZZZ</name>
<protein>
    <submittedName>
        <fullName evidence="1">Uncharacterized protein</fullName>
    </submittedName>
</protein>
<feature type="non-terminal residue" evidence="1">
    <location>
        <position position="1"/>
    </location>
</feature>
<reference evidence="1" key="1">
    <citation type="journal article" date="2014" name="Front. Microbiol.">
        <title>High frequency of phylogenetically diverse reductive dehalogenase-homologous genes in deep subseafloor sedimentary metagenomes.</title>
        <authorList>
            <person name="Kawai M."/>
            <person name="Futagami T."/>
            <person name="Toyoda A."/>
            <person name="Takaki Y."/>
            <person name="Nishi S."/>
            <person name="Hori S."/>
            <person name="Arai W."/>
            <person name="Tsubouchi T."/>
            <person name="Morono Y."/>
            <person name="Uchiyama I."/>
            <person name="Ito T."/>
            <person name="Fujiyama A."/>
            <person name="Inagaki F."/>
            <person name="Takami H."/>
        </authorList>
    </citation>
    <scope>NUCLEOTIDE SEQUENCE</scope>
    <source>
        <strain evidence="1">Expedition CK06-06</strain>
    </source>
</reference>
<organism evidence="1">
    <name type="scientific">marine sediment metagenome</name>
    <dbReference type="NCBI Taxonomy" id="412755"/>
    <lineage>
        <taxon>unclassified sequences</taxon>
        <taxon>metagenomes</taxon>
        <taxon>ecological metagenomes</taxon>
    </lineage>
</organism>